<feature type="region of interest" description="Disordered" evidence="7">
    <location>
        <begin position="339"/>
        <end position="407"/>
    </location>
</feature>
<evidence type="ECO:0000313" key="10">
    <source>
        <dbReference type="Proteomes" id="UP000186922"/>
    </source>
</evidence>
<reference evidence="9 10" key="1">
    <citation type="journal article" date="2016" name="Nat. Commun.">
        <title>Extremotolerant tardigrade genome and improved radiotolerance of human cultured cells by tardigrade-unique protein.</title>
        <authorList>
            <person name="Hashimoto T."/>
            <person name="Horikawa D.D."/>
            <person name="Saito Y."/>
            <person name="Kuwahara H."/>
            <person name="Kozuka-Hata H."/>
            <person name="Shin-I T."/>
            <person name="Minakuchi Y."/>
            <person name="Ohishi K."/>
            <person name="Motoyama A."/>
            <person name="Aizu T."/>
            <person name="Enomoto A."/>
            <person name="Kondo K."/>
            <person name="Tanaka S."/>
            <person name="Hara Y."/>
            <person name="Koshikawa S."/>
            <person name="Sagara H."/>
            <person name="Miura T."/>
            <person name="Yokobori S."/>
            <person name="Miyagawa K."/>
            <person name="Suzuki Y."/>
            <person name="Kubo T."/>
            <person name="Oyama M."/>
            <person name="Kohara Y."/>
            <person name="Fujiyama A."/>
            <person name="Arakawa K."/>
            <person name="Katayama T."/>
            <person name="Toyoda A."/>
            <person name="Kunieda T."/>
        </authorList>
    </citation>
    <scope>NUCLEOTIDE SEQUENCE [LARGE SCALE GENOMIC DNA]</scope>
    <source>
        <strain evidence="9 10">YOKOZUNA-1</strain>
    </source>
</reference>
<name>A0A1D1UCA6_RAMVA</name>
<keyword evidence="3 5" id="KW-0863">Zinc-finger</keyword>
<dbReference type="EMBL" id="BDGG01000001">
    <property type="protein sequence ID" value="GAU87454.1"/>
    <property type="molecule type" value="Genomic_DNA"/>
</dbReference>
<keyword evidence="6" id="KW-0175">Coiled coil</keyword>
<keyword evidence="4 5" id="KW-0862">Zinc</keyword>
<dbReference type="InterPro" id="IPR000571">
    <property type="entry name" value="Znf_CCCH"/>
</dbReference>
<evidence type="ECO:0000259" key="8">
    <source>
        <dbReference type="PROSITE" id="PS50103"/>
    </source>
</evidence>
<feature type="zinc finger region" description="C3H1-type" evidence="5">
    <location>
        <begin position="97"/>
        <end position="124"/>
    </location>
</feature>
<evidence type="ECO:0000256" key="6">
    <source>
        <dbReference type="SAM" id="Coils"/>
    </source>
</evidence>
<evidence type="ECO:0000256" key="7">
    <source>
        <dbReference type="SAM" id="MobiDB-lite"/>
    </source>
</evidence>
<keyword evidence="2 5" id="KW-0479">Metal-binding</keyword>
<dbReference type="Pfam" id="PF16543">
    <property type="entry name" value="DFRP_C"/>
    <property type="match status" value="1"/>
</dbReference>
<dbReference type="PANTHER" id="PTHR12681:SF0">
    <property type="entry name" value="ZINC FINGER CCCH DOMAIN-CONTAINING PROTEIN 15"/>
    <property type="match status" value="1"/>
</dbReference>
<keyword evidence="10" id="KW-1185">Reference proteome</keyword>
<accession>A0A1D1UCA6</accession>
<dbReference type="AlphaFoldDB" id="A0A1D1UCA6"/>
<feature type="compositionally biased region" description="Acidic residues" evidence="7">
    <location>
        <begin position="377"/>
        <end position="407"/>
    </location>
</feature>
<organism evidence="9 10">
    <name type="scientific">Ramazzottius varieornatus</name>
    <name type="common">Water bear</name>
    <name type="synonym">Tardigrade</name>
    <dbReference type="NCBI Taxonomy" id="947166"/>
    <lineage>
        <taxon>Eukaryota</taxon>
        <taxon>Metazoa</taxon>
        <taxon>Ecdysozoa</taxon>
        <taxon>Tardigrada</taxon>
        <taxon>Eutardigrada</taxon>
        <taxon>Parachela</taxon>
        <taxon>Hypsibioidea</taxon>
        <taxon>Ramazzottiidae</taxon>
        <taxon>Ramazzottius</taxon>
    </lineage>
</organism>
<protein>
    <recommendedName>
        <fullName evidence="8">C3H1-type domain-containing protein</fullName>
    </recommendedName>
</protein>
<dbReference type="SUPFAM" id="SSF90229">
    <property type="entry name" value="CCCH zinc finger"/>
    <property type="match status" value="1"/>
</dbReference>
<dbReference type="SMART" id="SM00356">
    <property type="entry name" value="ZnF_C3H1"/>
    <property type="match status" value="2"/>
</dbReference>
<feature type="coiled-coil region" evidence="6">
    <location>
        <begin position="257"/>
        <end position="284"/>
    </location>
</feature>
<feature type="region of interest" description="Disordered" evidence="7">
    <location>
        <begin position="46"/>
        <end position="76"/>
    </location>
</feature>
<sequence>MPPKTNSGASKKTVEKQKTKVIEDKTFGLKNKKGAKTQQFIQQVVKNVQAKGAPPRRDPLAPETAQDKKAKEKAKEEELKELFKPVIQSQKVAKDVDPKSVLCAFYKAGTCGKGDKCKFSHDLNIERKTEKRNLYNDDRAKEEDKMENWDDATLQDVVNKKHSEGEALKPKTDIVCKHFLAAIEDNKYGWFWECPNGGEKCMYKHALPPGFVLKKDKKRMEEMEEKISLEDLIEKERAALGGNLTKVTLETFRAWKIKKRKERLEKLESDKKKKENEYQAGRLNGLSGRDMFTFNPEMAVQDDDEATDDIVYKAESDDEQENVTARAIDESLFIEEEVDTTGTISNSRDRHGATSHLPVTEGGDAPGTSGGVLVDDVPVDADLFDEDDCDEEESGQGDDDASDDPSQ</sequence>
<dbReference type="GO" id="GO:0003729">
    <property type="term" value="F:mRNA binding"/>
    <property type="evidence" value="ECO:0007669"/>
    <property type="project" value="TreeGrafter"/>
</dbReference>
<feature type="compositionally biased region" description="Basic and acidic residues" evidence="7">
    <location>
        <begin position="55"/>
        <end position="76"/>
    </location>
</feature>
<evidence type="ECO:0000256" key="2">
    <source>
        <dbReference type="ARBA" id="ARBA00022723"/>
    </source>
</evidence>
<evidence type="ECO:0000256" key="4">
    <source>
        <dbReference type="ARBA" id="ARBA00022833"/>
    </source>
</evidence>
<evidence type="ECO:0000313" key="9">
    <source>
        <dbReference type="EMBL" id="GAU87454.1"/>
    </source>
</evidence>
<dbReference type="Pfam" id="PF00642">
    <property type="entry name" value="zf-CCCH"/>
    <property type="match status" value="1"/>
</dbReference>
<gene>
    <name evidence="9" type="primary">RvY_00290-1</name>
    <name evidence="9" type="synonym">RvY_00290.1</name>
    <name evidence="9" type="ORF">RvY_00290</name>
</gene>
<comment type="caution">
    <text evidence="9">The sequence shown here is derived from an EMBL/GenBank/DDBJ whole genome shotgun (WGS) entry which is preliminary data.</text>
</comment>
<evidence type="ECO:0000256" key="1">
    <source>
        <dbReference type="ARBA" id="ARBA00010043"/>
    </source>
</evidence>
<proteinExistence type="inferred from homology"/>
<feature type="domain" description="C3H1-type" evidence="8">
    <location>
        <begin position="97"/>
        <end position="124"/>
    </location>
</feature>
<dbReference type="Proteomes" id="UP000186922">
    <property type="component" value="Unassembled WGS sequence"/>
</dbReference>
<comment type="similarity">
    <text evidence="1">Belongs to the ZC3H15/TMA46 family.</text>
</comment>
<dbReference type="GO" id="GO:0002181">
    <property type="term" value="P:cytoplasmic translation"/>
    <property type="evidence" value="ECO:0007669"/>
    <property type="project" value="TreeGrafter"/>
</dbReference>
<dbReference type="GO" id="GO:0008270">
    <property type="term" value="F:zinc ion binding"/>
    <property type="evidence" value="ECO:0007669"/>
    <property type="project" value="UniProtKB-KW"/>
</dbReference>
<dbReference type="InterPro" id="IPR036855">
    <property type="entry name" value="Znf_CCCH_sf"/>
</dbReference>
<evidence type="ECO:0000256" key="3">
    <source>
        <dbReference type="ARBA" id="ARBA00022771"/>
    </source>
</evidence>
<dbReference type="GO" id="GO:0005829">
    <property type="term" value="C:cytosol"/>
    <property type="evidence" value="ECO:0007669"/>
    <property type="project" value="TreeGrafter"/>
</dbReference>
<dbReference type="Gene3D" id="4.10.1000.10">
    <property type="entry name" value="Zinc finger, CCCH-type"/>
    <property type="match status" value="1"/>
</dbReference>
<dbReference type="InterPro" id="IPR032378">
    <property type="entry name" value="ZC3H15/TMA46_C"/>
</dbReference>
<evidence type="ECO:0000256" key="5">
    <source>
        <dbReference type="PROSITE-ProRule" id="PRU00723"/>
    </source>
</evidence>
<feature type="zinc finger region" description="C3H1-type" evidence="5">
    <location>
        <begin position="170"/>
        <end position="208"/>
    </location>
</feature>
<feature type="domain" description="C3H1-type" evidence="8">
    <location>
        <begin position="170"/>
        <end position="208"/>
    </location>
</feature>
<dbReference type="PANTHER" id="PTHR12681">
    <property type="entry name" value="ZINC FINGER-CONTAINING PROTEIN P48ZNF"/>
    <property type="match status" value="1"/>
</dbReference>
<dbReference type="Gene3D" id="6.20.400.10">
    <property type="match status" value="1"/>
</dbReference>
<dbReference type="OrthoDB" id="278280at2759"/>
<dbReference type="STRING" id="947166.A0A1D1UCA6"/>
<dbReference type="PROSITE" id="PS50103">
    <property type="entry name" value="ZF_C3H1"/>
    <property type="match status" value="2"/>
</dbReference>